<proteinExistence type="predicted"/>
<dbReference type="EMBL" id="NKCL01000085">
    <property type="protein sequence ID" value="RSL83342.1"/>
    <property type="molecule type" value="Genomic_DNA"/>
</dbReference>
<sequence>MQSSSPDQDHYEATHVLTTMSPILASCFHLDSVRQNLLGTTDRLLGDAYVEFCEYAIKVFSALYLPCEFKNSRGKCCNRRLGHSPKGHQNQSGRTFAPGNYQSSFQPQQFLQEWLVLIRMHLQEIEAGFDDQSHRYSHLSNATIASEMHLQEINRFYQNIGGARNFLSHETCLARLTYHRVDSAAPNSREQRNPPRFQPEKKMWEFWRWLLEG</sequence>
<reference evidence="1 2" key="1">
    <citation type="submission" date="2017-06" db="EMBL/GenBank/DDBJ databases">
        <title>Comparative genomic analysis of Ambrosia Fusariam Clade fungi.</title>
        <authorList>
            <person name="Stajich J.E."/>
            <person name="Carrillo J."/>
            <person name="Kijimoto T."/>
            <person name="Eskalen A."/>
            <person name="O'Donnell K."/>
            <person name="Kasson M."/>
        </authorList>
    </citation>
    <scope>NUCLEOTIDE SEQUENCE [LARGE SCALE GENOMIC DNA]</scope>
    <source>
        <strain evidence="1 2">NRRL62606</strain>
    </source>
</reference>
<evidence type="ECO:0000313" key="1">
    <source>
        <dbReference type="EMBL" id="RSL83342.1"/>
    </source>
</evidence>
<name>A0A428S0J9_9HYPO</name>
<accession>A0A428S0J9</accession>
<evidence type="ECO:0000313" key="2">
    <source>
        <dbReference type="Proteomes" id="UP000287972"/>
    </source>
</evidence>
<dbReference type="Proteomes" id="UP000287972">
    <property type="component" value="Unassembled WGS sequence"/>
</dbReference>
<dbReference type="AlphaFoldDB" id="A0A428S0J9"/>
<comment type="caution">
    <text evidence="1">The sequence shown here is derived from an EMBL/GenBank/DDBJ whole genome shotgun (WGS) entry which is preliminary data.</text>
</comment>
<organism evidence="1 2">
    <name type="scientific">Fusarium floridanum</name>
    <dbReference type="NCBI Taxonomy" id="1325733"/>
    <lineage>
        <taxon>Eukaryota</taxon>
        <taxon>Fungi</taxon>
        <taxon>Dikarya</taxon>
        <taxon>Ascomycota</taxon>
        <taxon>Pezizomycotina</taxon>
        <taxon>Sordariomycetes</taxon>
        <taxon>Hypocreomycetidae</taxon>
        <taxon>Hypocreales</taxon>
        <taxon>Nectriaceae</taxon>
        <taxon>Fusarium</taxon>
        <taxon>Fusarium solani species complex</taxon>
    </lineage>
</organism>
<protein>
    <submittedName>
        <fullName evidence="1">Uncharacterized protein</fullName>
    </submittedName>
</protein>
<keyword evidence="2" id="KW-1185">Reference proteome</keyword>
<gene>
    <name evidence="1" type="ORF">CEP51_004570</name>
</gene>